<dbReference type="EMBL" id="FMJY01000002">
    <property type="protein sequence ID" value="SCO78534.1"/>
    <property type="molecule type" value="Genomic_DNA"/>
</dbReference>
<organism evidence="3 4">
    <name type="scientific">Fusarium oxysporum</name>
    <name type="common">Fusarium vascular wilt</name>
    <dbReference type="NCBI Taxonomy" id="5507"/>
    <lineage>
        <taxon>Eukaryota</taxon>
        <taxon>Fungi</taxon>
        <taxon>Dikarya</taxon>
        <taxon>Ascomycota</taxon>
        <taxon>Pezizomycotina</taxon>
        <taxon>Sordariomycetes</taxon>
        <taxon>Hypocreomycetidae</taxon>
        <taxon>Hypocreales</taxon>
        <taxon>Nectriaceae</taxon>
        <taxon>Fusarium</taxon>
        <taxon>Fusarium oxysporum species complex</taxon>
    </lineage>
</organism>
<evidence type="ECO:0000259" key="2">
    <source>
        <dbReference type="Pfam" id="PF07110"/>
    </source>
</evidence>
<evidence type="ECO:0000313" key="4">
    <source>
        <dbReference type="Proteomes" id="UP000219369"/>
    </source>
</evidence>
<dbReference type="PANTHER" id="PTHR40260:SF2">
    <property type="entry name" value="BLR8190 PROTEIN"/>
    <property type="match status" value="1"/>
</dbReference>
<dbReference type="VEuPathDB" id="FungiDB:FOIG_13541"/>
<dbReference type="SUPFAM" id="SSF54909">
    <property type="entry name" value="Dimeric alpha+beta barrel"/>
    <property type="match status" value="1"/>
</dbReference>
<dbReference type="InterPro" id="IPR009799">
    <property type="entry name" value="EthD_dom"/>
</dbReference>
<dbReference type="PANTHER" id="PTHR40260">
    <property type="entry name" value="BLR8190 PROTEIN"/>
    <property type="match status" value="1"/>
</dbReference>
<dbReference type="OrthoDB" id="4892971at2759"/>
<dbReference type="Gene3D" id="3.30.70.100">
    <property type="match status" value="1"/>
</dbReference>
<dbReference type="NCBIfam" id="TIGR02118">
    <property type="entry name" value="EthD family reductase"/>
    <property type="match status" value="1"/>
</dbReference>
<feature type="domain" description="EthD" evidence="2">
    <location>
        <begin position="20"/>
        <end position="94"/>
    </location>
</feature>
<dbReference type="VEuPathDB" id="FungiDB:HZS61_001849"/>
<dbReference type="VEuPathDB" id="FungiDB:FOC1_g10003850"/>
<dbReference type="Proteomes" id="UP000219369">
    <property type="component" value="Unassembled WGS sequence"/>
</dbReference>
<evidence type="ECO:0000256" key="1">
    <source>
        <dbReference type="ARBA" id="ARBA00005986"/>
    </source>
</evidence>
<proteinExistence type="inferred from homology"/>
<comment type="similarity">
    <text evidence="1">Belongs to the tpcK family.</text>
</comment>
<dbReference type="InterPro" id="IPR011008">
    <property type="entry name" value="Dimeric_a/b-barrel"/>
</dbReference>
<dbReference type="GO" id="GO:0016491">
    <property type="term" value="F:oxidoreductase activity"/>
    <property type="evidence" value="ECO:0007669"/>
    <property type="project" value="InterPro"/>
</dbReference>
<dbReference type="VEuPathDB" id="FungiDB:FOMG_02344"/>
<dbReference type="Pfam" id="PF07110">
    <property type="entry name" value="EthD"/>
    <property type="match status" value="1"/>
</dbReference>
<reference evidence="4" key="1">
    <citation type="submission" date="2016-09" db="EMBL/GenBank/DDBJ databases">
        <authorList>
            <person name="Guldener U."/>
        </authorList>
    </citation>
    <scope>NUCLEOTIDE SEQUENCE [LARGE SCALE GENOMIC DNA]</scope>
    <source>
        <strain evidence="4">V64-1</strain>
    </source>
</reference>
<dbReference type="VEuPathDB" id="FungiDB:FOZG_17517"/>
<gene>
    <name evidence="3" type="ORF">FRV6_02747</name>
</gene>
<protein>
    <recommendedName>
        <fullName evidence="2">EthD domain-containing protein</fullName>
    </recommendedName>
</protein>
<dbReference type="AlphaFoldDB" id="A0A2H3T1J2"/>
<name>A0A2H3T1J2_FUSOX</name>
<evidence type="ECO:0000313" key="3">
    <source>
        <dbReference type="EMBL" id="SCO78534.1"/>
    </source>
</evidence>
<accession>A0A2H3T1J2</accession>
<sequence>MPATVTILYPNDADANYDLDYYVKHHMPLLGKLWGTKGLKSWTATKYGPGADGSPHPYAFGCSIAWETAGAIKAAFSGPEAGEVMADVAKFSNKQPIMLFGKQLAES</sequence>